<reference evidence="2 3" key="1">
    <citation type="submission" date="2022-03" db="EMBL/GenBank/DDBJ databases">
        <title>Genomic signatures underlying metal tolerance in selected Arctic bacterial isolates.</title>
        <authorList>
            <person name="Thomas F.A."/>
            <person name="Venkatachalam S."/>
            <person name="Krishnan K.P."/>
        </authorList>
    </citation>
    <scope>NUCLEOTIDE SEQUENCE [LARGE SCALE GENOMIC DNA]</scope>
    <source>
        <strain evidence="2 3">HM116</strain>
    </source>
</reference>
<feature type="region of interest" description="Disordered" evidence="1">
    <location>
        <begin position="35"/>
        <end position="106"/>
    </location>
</feature>
<protein>
    <submittedName>
        <fullName evidence="2">Uncharacterized protein</fullName>
    </submittedName>
</protein>
<gene>
    <name evidence="2" type="ORF">MLE19_08560</name>
</gene>
<feature type="compositionally biased region" description="Basic and acidic residues" evidence="1">
    <location>
        <begin position="95"/>
        <end position="106"/>
    </location>
</feature>
<name>A0ABS9S5K4_9GAMM</name>
<proteinExistence type="predicted"/>
<evidence type="ECO:0000313" key="3">
    <source>
        <dbReference type="Proteomes" id="UP001320609"/>
    </source>
</evidence>
<comment type="caution">
    <text evidence="2">The sequence shown here is derived from an EMBL/GenBank/DDBJ whole genome shotgun (WGS) entry which is preliminary data.</text>
</comment>
<feature type="compositionally biased region" description="Low complexity" evidence="1">
    <location>
        <begin position="70"/>
        <end position="80"/>
    </location>
</feature>
<keyword evidence="3" id="KW-1185">Reference proteome</keyword>
<evidence type="ECO:0000256" key="1">
    <source>
        <dbReference type="SAM" id="MobiDB-lite"/>
    </source>
</evidence>
<evidence type="ECO:0000313" key="2">
    <source>
        <dbReference type="EMBL" id="MCH4811379.1"/>
    </source>
</evidence>
<dbReference type="Proteomes" id="UP001320609">
    <property type="component" value="Unassembled WGS sequence"/>
</dbReference>
<dbReference type="RefSeq" id="WP_240717757.1">
    <property type="nucleotide sequence ID" value="NZ_JAKVTW010000004.1"/>
</dbReference>
<organism evidence="2 3">
    <name type="scientific">Vreelandella neptunia</name>
    <dbReference type="NCBI Taxonomy" id="115551"/>
    <lineage>
        <taxon>Bacteria</taxon>
        <taxon>Pseudomonadati</taxon>
        <taxon>Pseudomonadota</taxon>
        <taxon>Gammaproteobacteria</taxon>
        <taxon>Oceanospirillales</taxon>
        <taxon>Halomonadaceae</taxon>
        <taxon>Vreelandella</taxon>
    </lineage>
</organism>
<sequence>MLLNEMGKKLAIVGISFGLIASPLAMAHSSIELNKDRSAGQGVIDKPHSSSERTQQPATRDLTRDDGDSLDFSPSSSASDTGERTNRGANISPEDLTRDEGDSTDW</sequence>
<accession>A0ABS9S5K4</accession>
<dbReference type="EMBL" id="JAKVTW010000004">
    <property type="protein sequence ID" value="MCH4811379.1"/>
    <property type="molecule type" value="Genomic_DNA"/>
</dbReference>